<evidence type="ECO:0000256" key="1">
    <source>
        <dbReference type="ARBA" id="ARBA00001968"/>
    </source>
</evidence>
<evidence type="ECO:0000256" key="3">
    <source>
        <dbReference type="ARBA" id="ARBA00029596"/>
    </source>
</evidence>
<dbReference type="InterPro" id="IPR036704">
    <property type="entry name" value="RraA/RraA-like_sf"/>
</dbReference>
<dbReference type="InterPro" id="IPR005493">
    <property type="entry name" value="RraA/RraA-like"/>
</dbReference>
<name>A0ABT2LQ31_9HYPH</name>
<dbReference type="Gene3D" id="3.50.30.40">
    <property type="entry name" value="Ribonuclease E inhibitor RraA/RraA-like"/>
    <property type="match status" value="1"/>
</dbReference>
<dbReference type="CDD" id="cd16841">
    <property type="entry name" value="RraA_family"/>
    <property type="match status" value="1"/>
</dbReference>
<dbReference type="PANTHER" id="PTHR33254:SF4">
    <property type="entry name" value="4-HYDROXY-4-METHYL-2-OXOGLUTARATE ALDOLASE 3-RELATED"/>
    <property type="match status" value="1"/>
</dbReference>
<dbReference type="RefSeq" id="WP_260904771.1">
    <property type="nucleotide sequence ID" value="NZ_JAOCZP010000005.1"/>
</dbReference>
<gene>
    <name evidence="5" type="ORF">N5A92_16615</name>
</gene>
<dbReference type="Pfam" id="PF03737">
    <property type="entry name" value="RraA-like"/>
    <property type="match status" value="1"/>
</dbReference>
<evidence type="ECO:0000256" key="4">
    <source>
        <dbReference type="ARBA" id="ARBA00030169"/>
    </source>
</evidence>
<keyword evidence="6" id="KW-1185">Reference proteome</keyword>
<organism evidence="5 6">
    <name type="scientific">Chelativorans salis</name>
    <dbReference type="NCBI Taxonomy" id="2978478"/>
    <lineage>
        <taxon>Bacteria</taxon>
        <taxon>Pseudomonadati</taxon>
        <taxon>Pseudomonadota</taxon>
        <taxon>Alphaproteobacteria</taxon>
        <taxon>Hyphomicrobiales</taxon>
        <taxon>Phyllobacteriaceae</taxon>
        <taxon>Chelativorans</taxon>
    </lineage>
</organism>
<dbReference type="EMBL" id="JAOCZP010000005">
    <property type="protein sequence ID" value="MCT7376656.1"/>
    <property type="molecule type" value="Genomic_DNA"/>
</dbReference>
<sequence>MDKNLIEGFRRVATASVADAVDKICGSKGYLDSAITPRTSDRKIAGPAATVLEEATSEEVPPTHALELVDNAAPGSVMVISVAGDCNVAVWGGLMTAGAVANRLEAAVLDGAVRDITEIKRDFGFPVFARSASPGTTVGRYKTIASMVPVTIGDVTINPGDIVVGDVDGVVIVPREKAAEVLAAAQGIDLKEAEQAKLIIASGSLKEGMAKYGRI</sequence>
<dbReference type="PANTHER" id="PTHR33254">
    <property type="entry name" value="4-HYDROXY-4-METHYL-2-OXOGLUTARATE ALDOLASE 3-RELATED"/>
    <property type="match status" value="1"/>
</dbReference>
<dbReference type="Proteomes" id="UP001320831">
    <property type="component" value="Unassembled WGS sequence"/>
</dbReference>
<proteinExistence type="predicted"/>
<evidence type="ECO:0000313" key="5">
    <source>
        <dbReference type="EMBL" id="MCT7376656.1"/>
    </source>
</evidence>
<dbReference type="SUPFAM" id="SSF89562">
    <property type="entry name" value="RraA-like"/>
    <property type="match status" value="1"/>
</dbReference>
<evidence type="ECO:0000256" key="2">
    <source>
        <dbReference type="ARBA" id="ARBA00016549"/>
    </source>
</evidence>
<comment type="cofactor">
    <cofactor evidence="1">
        <name>a divalent metal cation</name>
        <dbReference type="ChEBI" id="CHEBI:60240"/>
    </cofactor>
</comment>
<accession>A0ABT2LQ31</accession>
<comment type="caution">
    <text evidence="5">The sequence shown here is derived from an EMBL/GenBank/DDBJ whole genome shotgun (WGS) entry which is preliminary data.</text>
</comment>
<protein>
    <recommendedName>
        <fullName evidence="2">Putative 4-hydroxy-4-methyl-2-oxoglutarate aldolase</fullName>
    </recommendedName>
    <alternativeName>
        <fullName evidence="3">Regulator of ribonuclease activity homolog</fullName>
    </alternativeName>
    <alternativeName>
        <fullName evidence="4">RraA-like protein</fullName>
    </alternativeName>
</protein>
<reference evidence="5 6" key="1">
    <citation type="submission" date="2022-09" db="EMBL/GenBank/DDBJ databases">
        <title>Chelativorans salina sp. nov., a novel slightly halophilic bacterium isolated from a saline lake sediment enrichment.</title>
        <authorList>
            <person name="Gao L."/>
            <person name="Fang B.-Z."/>
            <person name="Li W.-J."/>
        </authorList>
    </citation>
    <scope>NUCLEOTIDE SEQUENCE [LARGE SCALE GENOMIC DNA]</scope>
    <source>
        <strain evidence="5 6">EGI FJ00035</strain>
    </source>
</reference>
<evidence type="ECO:0000313" key="6">
    <source>
        <dbReference type="Proteomes" id="UP001320831"/>
    </source>
</evidence>